<dbReference type="GO" id="GO:0005975">
    <property type="term" value="P:carbohydrate metabolic process"/>
    <property type="evidence" value="ECO:0007669"/>
    <property type="project" value="InterPro"/>
</dbReference>
<organism evidence="1 2">
    <name type="scientific">Streptomyces shenzhenensis</name>
    <dbReference type="NCBI Taxonomy" id="943815"/>
    <lineage>
        <taxon>Bacteria</taxon>
        <taxon>Bacillati</taxon>
        <taxon>Actinomycetota</taxon>
        <taxon>Actinomycetes</taxon>
        <taxon>Kitasatosporales</taxon>
        <taxon>Streptomycetaceae</taxon>
        <taxon>Streptomyces</taxon>
    </lineage>
</organism>
<proteinExistence type="predicted"/>
<dbReference type="SUPFAM" id="SSF88713">
    <property type="entry name" value="Glycoside hydrolase/deacetylase"/>
    <property type="match status" value="1"/>
</dbReference>
<dbReference type="Gene3D" id="3.20.20.370">
    <property type="entry name" value="Glycoside hydrolase/deacetylase"/>
    <property type="match status" value="1"/>
</dbReference>
<dbReference type="OrthoDB" id="9773478at2"/>
<dbReference type="PANTHER" id="PTHR30292">
    <property type="entry name" value="UNCHARACTERIZED PROTEIN YBGL-RELATED"/>
    <property type="match status" value="1"/>
</dbReference>
<dbReference type="Proteomes" id="UP000270471">
    <property type="component" value="Unassembled WGS sequence"/>
</dbReference>
<accession>A0A3M0II78</accession>
<dbReference type="AlphaFoldDB" id="A0A3M0II78"/>
<dbReference type="InterPro" id="IPR011330">
    <property type="entry name" value="Glyco_hydro/deAcase_b/a-brl"/>
</dbReference>
<reference evidence="1 2" key="1">
    <citation type="submission" date="2017-11" db="EMBL/GenBank/DDBJ databases">
        <title>Draft genome of actinobacteria isolated from guarana (Paullinia cupana (Mart.) Ducke.</title>
        <authorList>
            <person name="Siqueira K.A."/>
            <person name="Liotti R.G."/>
            <person name="Mendes T.A.O."/>
            <person name="Soares M.A."/>
        </authorList>
    </citation>
    <scope>NUCLEOTIDE SEQUENCE [LARGE SCALE GENOMIC DNA]</scope>
    <source>
        <strain evidence="1 2">193</strain>
    </source>
</reference>
<dbReference type="PANTHER" id="PTHR30292:SF0">
    <property type="entry name" value="5-OXOPROLINASE SUBUNIT A"/>
    <property type="match status" value="1"/>
</dbReference>
<dbReference type="Pfam" id="PF03746">
    <property type="entry name" value="LamB_YcsF"/>
    <property type="match status" value="1"/>
</dbReference>
<dbReference type="CDD" id="cd10787">
    <property type="entry name" value="LamB_YcsF_like"/>
    <property type="match status" value="1"/>
</dbReference>
<evidence type="ECO:0000313" key="1">
    <source>
        <dbReference type="EMBL" id="RMB85979.1"/>
    </source>
</evidence>
<dbReference type="NCBIfam" id="NF003814">
    <property type="entry name" value="PRK05406.1-3"/>
    <property type="match status" value="1"/>
</dbReference>
<sequence length="254" mass="27135">MSTRIDLNCDIGEGFGRWQMPADTELMDLVSTVSVAAGFHAGDPATIRATIDQAAGRGLDIGVHVALPDLVGFGRRRMDLSAQEAHDISLYQIGAVAGFARAAGTRLTHVKPHGALYAMASADASIAEAIARATAAFDHSLRLFLLDGRFADLIAAEHGIRVEPEGFPDMAYTPDGQLVLERAKQSWPPRQVAQRAVRMATEGLVETSDRSEIPVHARTLCLHSDAPNAVETARAVRDALAVHDVSVRALSHCA</sequence>
<dbReference type="RefSeq" id="WP_121889083.1">
    <property type="nucleotide sequence ID" value="NZ_PENI01000005.1"/>
</dbReference>
<dbReference type="EMBL" id="PENI01000005">
    <property type="protein sequence ID" value="RMB85979.1"/>
    <property type="molecule type" value="Genomic_DNA"/>
</dbReference>
<protein>
    <recommendedName>
        <fullName evidence="3">Lactam utilization protein LamB</fullName>
    </recommendedName>
</protein>
<comment type="caution">
    <text evidence="1">The sequence shown here is derived from an EMBL/GenBank/DDBJ whole genome shotgun (WGS) entry which is preliminary data.</text>
</comment>
<evidence type="ECO:0008006" key="3">
    <source>
        <dbReference type="Google" id="ProtNLM"/>
    </source>
</evidence>
<gene>
    <name evidence="1" type="ORF">CTZ28_10770</name>
</gene>
<dbReference type="InterPro" id="IPR005501">
    <property type="entry name" value="LamB/YcsF/PxpA-like"/>
</dbReference>
<keyword evidence="2" id="KW-1185">Reference proteome</keyword>
<name>A0A3M0II78_9ACTN</name>
<evidence type="ECO:0000313" key="2">
    <source>
        <dbReference type="Proteomes" id="UP000270471"/>
    </source>
</evidence>